<proteinExistence type="predicted"/>
<evidence type="ECO:0000313" key="2">
    <source>
        <dbReference type="Proteomes" id="UP001159363"/>
    </source>
</evidence>
<dbReference type="Proteomes" id="UP001159363">
    <property type="component" value="Chromosome 6"/>
</dbReference>
<keyword evidence="2" id="KW-1185">Reference proteome</keyword>
<name>A0ABQ9H5R2_9NEOP</name>
<reference evidence="1 2" key="1">
    <citation type="submission" date="2023-02" db="EMBL/GenBank/DDBJ databases">
        <title>LHISI_Scaffold_Assembly.</title>
        <authorList>
            <person name="Stuart O.P."/>
            <person name="Cleave R."/>
            <person name="Magrath M.J.L."/>
            <person name="Mikheyev A.S."/>
        </authorList>
    </citation>
    <scope>NUCLEOTIDE SEQUENCE [LARGE SCALE GENOMIC DNA]</scope>
    <source>
        <strain evidence="1">Daus_M_001</strain>
        <tissue evidence="1">Leg muscle</tissue>
    </source>
</reference>
<accession>A0ABQ9H5R2</accession>
<dbReference type="PANTHER" id="PTHR10492:SF102">
    <property type="entry name" value="ATP-DEPENDENT DNA HELICASE"/>
    <property type="match status" value="1"/>
</dbReference>
<dbReference type="PANTHER" id="PTHR10492">
    <property type="match status" value="1"/>
</dbReference>
<sequence length="291" mass="33449">MSLDSTICRVSTTFRLEWQTLLVEALPKSTISQTHSISPQFNEELLWLRLVMHNFRGSTSFQDIRTVRNSLLLTFKEACMDLLLLDQDDIYKVTLFEAATWSHPWRLRVLLPHSLFHCNISDLVLFYNRMKLHLVDIGSDDYAVFNKTLKSYGLPAPDESHPHDIPQYYLDAESEKAGEMSSSLNTDQRNVFNQSWQFIYAELSLLMDLAVRVKPFCKIASFTAFELKGKIAVLLSEQELHLFFSLEDGIHTHFSNYLVLCSCKISAQSAEADIPRCCSLIIWDETPMAPK</sequence>
<gene>
    <name evidence="1" type="ORF">PR048_020241</name>
</gene>
<organism evidence="1 2">
    <name type="scientific">Dryococelus australis</name>
    <dbReference type="NCBI Taxonomy" id="614101"/>
    <lineage>
        <taxon>Eukaryota</taxon>
        <taxon>Metazoa</taxon>
        <taxon>Ecdysozoa</taxon>
        <taxon>Arthropoda</taxon>
        <taxon>Hexapoda</taxon>
        <taxon>Insecta</taxon>
        <taxon>Pterygota</taxon>
        <taxon>Neoptera</taxon>
        <taxon>Polyneoptera</taxon>
        <taxon>Phasmatodea</taxon>
        <taxon>Verophasmatodea</taxon>
        <taxon>Anareolatae</taxon>
        <taxon>Phasmatidae</taxon>
        <taxon>Eurycanthinae</taxon>
        <taxon>Dryococelus</taxon>
    </lineage>
</organism>
<dbReference type="EMBL" id="JARBHB010000007">
    <property type="protein sequence ID" value="KAJ8879633.1"/>
    <property type="molecule type" value="Genomic_DNA"/>
</dbReference>
<comment type="caution">
    <text evidence="1">The sequence shown here is derived from an EMBL/GenBank/DDBJ whole genome shotgun (WGS) entry which is preliminary data.</text>
</comment>
<protein>
    <submittedName>
        <fullName evidence="1">Uncharacterized protein</fullName>
    </submittedName>
</protein>
<evidence type="ECO:0000313" key="1">
    <source>
        <dbReference type="EMBL" id="KAJ8879633.1"/>
    </source>
</evidence>